<dbReference type="PRINTS" id="PR00301">
    <property type="entry name" value="HEATSHOCK70"/>
</dbReference>
<evidence type="ECO:0000313" key="8">
    <source>
        <dbReference type="EMBL" id="AXY68734.1"/>
    </source>
</evidence>
<dbReference type="FunFam" id="3.90.640.10:FF:000003">
    <property type="entry name" value="Molecular chaperone DnaK"/>
    <property type="match status" value="1"/>
</dbReference>
<keyword evidence="6" id="KW-0143">Chaperone</keyword>
<evidence type="ECO:0000256" key="6">
    <source>
        <dbReference type="ARBA" id="ARBA00023186"/>
    </source>
</evidence>
<dbReference type="InterPro" id="IPR029047">
    <property type="entry name" value="HSP70_peptide-bd_sf"/>
</dbReference>
<evidence type="ECO:0000256" key="1">
    <source>
        <dbReference type="ARBA" id="ARBA00007381"/>
    </source>
</evidence>
<dbReference type="InterPro" id="IPR043129">
    <property type="entry name" value="ATPase_NBD"/>
</dbReference>
<evidence type="ECO:0000256" key="2">
    <source>
        <dbReference type="ARBA" id="ARBA00022553"/>
    </source>
</evidence>
<evidence type="ECO:0000256" key="5">
    <source>
        <dbReference type="ARBA" id="ARBA00023016"/>
    </source>
</evidence>
<dbReference type="GO" id="GO:0140662">
    <property type="term" value="F:ATP-dependent protein folding chaperone"/>
    <property type="evidence" value="ECO:0007669"/>
    <property type="project" value="InterPro"/>
</dbReference>
<gene>
    <name evidence="8" type="ORF">D3A95_08315</name>
</gene>
<dbReference type="CDD" id="cd24029">
    <property type="entry name" value="ASKHA_NBD_HSP70_DnaK_HscA_HscC"/>
    <property type="match status" value="1"/>
</dbReference>
<dbReference type="SUPFAM" id="SSF100920">
    <property type="entry name" value="Heat shock protein 70kD (HSP70), peptide-binding domain"/>
    <property type="match status" value="1"/>
</dbReference>
<keyword evidence="5" id="KW-0346">Stress response</keyword>
<protein>
    <submittedName>
        <fullName evidence="8">Hsp70 family protein</fullName>
    </submittedName>
</protein>
<dbReference type="InterPro" id="IPR018181">
    <property type="entry name" value="Heat_shock_70_CS"/>
</dbReference>
<organism evidence="8 9">
    <name type="scientific">Thermosynechococcus sichuanensis E542</name>
    <dbReference type="NCBI Taxonomy" id="2016101"/>
    <lineage>
        <taxon>Bacteria</taxon>
        <taxon>Bacillati</taxon>
        <taxon>Cyanobacteriota</taxon>
        <taxon>Cyanophyceae</taxon>
        <taxon>Acaryochloridales</taxon>
        <taxon>Thermosynechococcaceae</taxon>
        <taxon>Thermosynechococcus</taxon>
        <taxon>Thermosynechococcus sichuanensis</taxon>
    </lineage>
</organism>
<dbReference type="Pfam" id="PF00012">
    <property type="entry name" value="HSP70"/>
    <property type="match status" value="1"/>
</dbReference>
<dbReference type="Gene3D" id="3.30.420.40">
    <property type="match status" value="2"/>
</dbReference>
<dbReference type="PROSITE" id="PS01036">
    <property type="entry name" value="HSP70_3"/>
    <property type="match status" value="1"/>
</dbReference>
<dbReference type="GO" id="GO:0005524">
    <property type="term" value="F:ATP binding"/>
    <property type="evidence" value="ECO:0007669"/>
    <property type="project" value="UniProtKB-KW"/>
</dbReference>
<dbReference type="PROSITE" id="PS00297">
    <property type="entry name" value="HSP70_1"/>
    <property type="match status" value="1"/>
</dbReference>
<dbReference type="PROSITE" id="PS00329">
    <property type="entry name" value="HSP70_2"/>
    <property type="match status" value="1"/>
</dbReference>
<dbReference type="InterPro" id="IPR013126">
    <property type="entry name" value="Hsp_70_fam"/>
</dbReference>
<evidence type="ECO:0000256" key="7">
    <source>
        <dbReference type="RuleBase" id="RU003322"/>
    </source>
</evidence>
<keyword evidence="2" id="KW-0597">Phosphoprotein</keyword>
<evidence type="ECO:0000256" key="4">
    <source>
        <dbReference type="ARBA" id="ARBA00022840"/>
    </source>
</evidence>
<keyword evidence="3 7" id="KW-0547">Nucleotide-binding</keyword>
<proteinExistence type="inferred from homology"/>
<dbReference type="RefSeq" id="WP_181494580.1">
    <property type="nucleotide sequence ID" value="NZ_CP032152.1"/>
</dbReference>
<dbReference type="KEGG" id="tsq:D3A95_08315"/>
<dbReference type="AlphaFoldDB" id="A0A3B7MH01"/>
<comment type="similarity">
    <text evidence="1 7">Belongs to the heat shock protein 70 family.</text>
</comment>
<dbReference type="SUPFAM" id="SSF53067">
    <property type="entry name" value="Actin-like ATPase domain"/>
    <property type="match status" value="2"/>
</dbReference>
<dbReference type="EMBL" id="CP032152">
    <property type="protein sequence ID" value="AXY68734.1"/>
    <property type="molecule type" value="Genomic_DNA"/>
</dbReference>
<dbReference type="PANTHER" id="PTHR19375">
    <property type="entry name" value="HEAT SHOCK PROTEIN 70KDA"/>
    <property type="match status" value="1"/>
</dbReference>
<keyword evidence="9" id="KW-1185">Reference proteome</keyword>
<reference evidence="9" key="1">
    <citation type="submission" date="2018-09" db="EMBL/GenBank/DDBJ databases">
        <title>Complete genome sequence of thermophilic cyanobacteria strain Thermosynechococcus elongatus PKUAC-SCTE542.</title>
        <authorList>
            <person name="Liang Y."/>
            <person name="Tang J."/>
            <person name="Daroch M."/>
        </authorList>
    </citation>
    <scope>NUCLEOTIDE SEQUENCE [LARGE SCALE GENOMIC DNA]</scope>
    <source>
        <strain evidence="9">E542</strain>
    </source>
</reference>
<accession>A0A3B7MH01</accession>
<evidence type="ECO:0000313" key="9">
    <source>
        <dbReference type="Proteomes" id="UP000261812"/>
    </source>
</evidence>
<sequence>MPAAIGIDLGTTNSVAAIKLAETEVITADDNTPPERKLTRSIVSIYNNELVVGETAYNQFRSNPANVIFSIKRLMGRGINDPAVQQHIQNVPYKVTQFTQGTENALSVWINEQEFLPEDISAEILKKVVRNSQEYLRKNHIGNNTINQAVVTVPAYFNDSQRSATRRACQKAGLTLLELLPEPTAAAISYGFKPNSSEFKTILVYDFGGGTFDASVIQATGSMFIELGKAGDLWLGGDDIDHKITQFVKSKVTEQEGLDDFDQQMNKMPHYQKLKFISDLKSAIERAKIALSSKEEFVISPATPLLDDNGFDIPIEVKIRRSELEAMIKPYVDRTIQICHQALSLSEFFPSDIDVVLMVGGSSQIPYVQQSVREAFGNKVVIHPRPMYAVAEGAAIVAAGLVDKTTTVSRDYCIELESNPRYKVISKGEQLPCQKIETFKTVANDQRLIHLKFFSPDLVRDQLDSGEAKHHDEPIGEMWLGLDKPYPKGTEIVVTFELNDKNENLSATAWLKNDPSIRVSSSFTQGRANERIYRELSQSIDEINAEISLTKYGVSEIQKEACEVIFLANQIEINNIENQDIIVRATKKLEDFKFNNSPAKIKMDAIENRCDSLLELYDFLLDDAQKSRIQNIKVSVQKSIQTKNLSTEKIEDDYDKELKLLPEIVQALEIIREGAINSSSTELSTRFIKLLELMRQGNLEEADVIYRQLINESIEILKETQGGTIPTLPGLV</sequence>
<keyword evidence="4 7" id="KW-0067">ATP-binding</keyword>
<dbReference type="Gene3D" id="2.60.34.10">
    <property type="entry name" value="Substrate Binding Domain Of DNAk, Chain A, domain 1"/>
    <property type="match status" value="1"/>
</dbReference>
<name>A0A3B7MH01_9CYAN</name>
<evidence type="ECO:0000256" key="3">
    <source>
        <dbReference type="ARBA" id="ARBA00022741"/>
    </source>
</evidence>
<dbReference type="Proteomes" id="UP000261812">
    <property type="component" value="Chromosome"/>
</dbReference>
<dbReference type="Gene3D" id="3.90.640.10">
    <property type="entry name" value="Actin, Chain A, domain 4"/>
    <property type="match status" value="1"/>
</dbReference>